<gene>
    <name evidence="2" type="ORF">ILYODFUR_028559</name>
</gene>
<feature type="compositionally biased region" description="Pro residues" evidence="1">
    <location>
        <begin position="188"/>
        <end position="201"/>
    </location>
</feature>
<accession>A0ABV0TYF2</accession>
<feature type="compositionally biased region" description="Basic residues" evidence="1">
    <location>
        <begin position="19"/>
        <end position="39"/>
    </location>
</feature>
<dbReference type="Proteomes" id="UP001482620">
    <property type="component" value="Unassembled WGS sequence"/>
</dbReference>
<name>A0ABV0TYF2_9TELE</name>
<keyword evidence="3" id="KW-1185">Reference proteome</keyword>
<dbReference type="EMBL" id="JAHRIQ010050261">
    <property type="protein sequence ID" value="MEQ2237964.1"/>
    <property type="molecule type" value="Genomic_DNA"/>
</dbReference>
<reference evidence="2 3" key="1">
    <citation type="submission" date="2021-06" db="EMBL/GenBank/DDBJ databases">
        <authorList>
            <person name="Palmer J.M."/>
        </authorList>
    </citation>
    <scope>NUCLEOTIDE SEQUENCE [LARGE SCALE GENOMIC DNA]</scope>
    <source>
        <strain evidence="3">if_2019</strain>
        <tissue evidence="2">Muscle</tissue>
    </source>
</reference>
<protein>
    <submittedName>
        <fullName evidence="2">Uncharacterized protein</fullName>
    </submittedName>
</protein>
<evidence type="ECO:0000313" key="2">
    <source>
        <dbReference type="EMBL" id="MEQ2237964.1"/>
    </source>
</evidence>
<evidence type="ECO:0000256" key="1">
    <source>
        <dbReference type="SAM" id="MobiDB-lite"/>
    </source>
</evidence>
<comment type="caution">
    <text evidence="2">The sequence shown here is derived from an EMBL/GenBank/DDBJ whole genome shotgun (WGS) entry which is preliminary data.</text>
</comment>
<feature type="region of interest" description="Disordered" evidence="1">
    <location>
        <begin position="1"/>
        <end position="44"/>
    </location>
</feature>
<evidence type="ECO:0000313" key="3">
    <source>
        <dbReference type="Proteomes" id="UP001482620"/>
    </source>
</evidence>
<proteinExistence type="predicted"/>
<organism evidence="2 3">
    <name type="scientific">Ilyodon furcidens</name>
    <name type="common">goldbreast splitfin</name>
    <dbReference type="NCBI Taxonomy" id="33524"/>
    <lineage>
        <taxon>Eukaryota</taxon>
        <taxon>Metazoa</taxon>
        <taxon>Chordata</taxon>
        <taxon>Craniata</taxon>
        <taxon>Vertebrata</taxon>
        <taxon>Euteleostomi</taxon>
        <taxon>Actinopterygii</taxon>
        <taxon>Neopterygii</taxon>
        <taxon>Teleostei</taxon>
        <taxon>Neoteleostei</taxon>
        <taxon>Acanthomorphata</taxon>
        <taxon>Ovalentaria</taxon>
        <taxon>Atherinomorphae</taxon>
        <taxon>Cyprinodontiformes</taxon>
        <taxon>Goodeidae</taxon>
        <taxon>Ilyodon</taxon>
    </lineage>
</organism>
<sequence length="209" mass="23619">LSTALDLVDLGDPAETRERRGRKSPLRRKAGSRSPRHRTRTEETELIQVQVEHLPATPKTPKRISLDSVSLTSPLDKWDKVNLDLEDGGGTRRQCENRCTSHHSSSELLWSAEFKTDPLTKNNFDIHSFDDLDFISLTQDSSVSRLRRRTRSLLVRNESLEDEFVRAKAAVEVKLSEPRWLSPLPLPTLSPVSPYHPPPQPLVSLGGFP</sequence>
<feature type="region of interest" description="Disordered" evidence="1">
    <location>
        <begin position="188"/>
        <end position="209"/>
    </location>
</feature>
<feature type="non-terminal residue" evidence="2">
    <location>
        <position position="1"/>
    </location>
</feature>